<gene>
    <name evidence="2" type="ORF">JK364_23705</name>
</gene>
<reference evidence="2 3" key="1">
    <citation type="submission" date="2021-01" db="EMBL/GenBank/DDBJ databases">
        <title>WGS of actinomycetes isolated from Thailand.</title>
        <authorList>
            <person name="Thawai C."/>
        </authorList>
    </citation>
    <scope>NUCLEOTIDE SEQUENCE [LARGE SCALE GENOMIC DNA]</scope>
    <source>
        <strain evidence="2 3">CA3R110</strain>
    </source>
</reference>
<sequence>MANPRRDGIYSREARRGSVARGQSTAQHSGSRSHLNPTDPVVPYIHDASDPASRPGIPSGERPDQPEPEMAHIARLNMRRRHLQRAARPLTCAELMPGLWVEIFYTNKNGVVVHTRKGLLAINQREPERLVLWNTESGRPDSKLVLGPSDIRDDSMRYSSGVLFMPEYEAELRHKLRQDSRAAAEHEKPHNTPTDTEMNGDVQNAA</sequence>
<dbReference type="EMBL" id="JAERRG010000009">
    <property type="protein sequence ID" value="MBL1115380.1"/>
    <property type="molecule type" value="Genomic_DNA"/>
</dbReference>
<dbReference type="RefSeq" id="WP_201853172.1">
    <property type="nucleotide sequence ID" value="NZ_JAERRG010000009.1"/>
</dbReference>
<feature type="region of interest" description="Disordered" evidence="1">
    <location>
        <begin position="1"/>
        <end position="67"/>
    </location>
</feature>
<keyword evidence="3" id="KW-1185">Reference proteome</keyword>
<evidence type="ECO:0000313" key="3">
    <source>
        <dbReference type="Proteomes" id="UP000621510"/>
    </source>
</evidence>
<organism evidence="2 3">
    <name type="scientific">Streptomyces endocoffeicus</name>
    <dbReference type="NCBI Taxonomy" id="2898945"/>
    <lineage>
        <taxon>Bacteria</taxon>
        <taxon>Bacillati</taxon>
        <taxon>Actinomycetota</taxon>
        <taxon>Actinomycetes</taxon>
        <taxon>Kitasatosporales</taxon>
        <taxon>Streptomycetaceae</taxon>
        <taxon>Streptomyces</taxon>
    </lineage>
</organism>
<feature type="compositionally biased region" description="Basic and acidic residues" evidence="1">
    <location>
        <begin position="175"/>
        <end position="190"/>
    </location>
</feature>
<feature type="compositionally biased region" description="Polar residues" evidence="1">
    <location>
        <begin position="191"/>
        <end position="206"/>
    </location>
</feature>
<feature type="compositionally biased region" description="Basic and acidic residues" evidence="1">
    <location>
        <begin position="1"/>
        <end position="16"/>
    </location>
</feature>
<feature type="compositionally biased region" description="Polar residues" evidence="1">
    <location>
        <begin position="21"/>
        <end position="36"/>
    </location>
</feature>
<comment type="caution">
    <text evidence="2">The sequence shown here is derived from an EMBL/GenBank/DDBJ whole genome shotgun (WGS) entry which is preliminary data.</text>
</comment>
<evidence type="ECO:0000256" key="1">
    <source>
        <dbReference type="SAM" id="MobiDB-lite"/>
    </source>
</evidence>
<name>A0ABS1PTE4_9ACTN</name>
<evidence type="ECO:0000313" key="2">
    <source>
        <dbReference type="EMBL" id="MBL1115380.1"/>
    </source>
</evidence>
<proteinExistence type="predicted"/>
<dbReference type="Proteomes" id="UP000621510">
    <property type="component" value="Unassembled WGS sequence"/>
</dbReference>
<accession>A0ABS1PTE4</accession>
<feature type="region of interest" description="Disordered" evidence="1">
    <location>
        <begin position="175"/>
        <end position="206"/>
    </location>
</feature>
<protein>
    <submittedName>
        <fullName evidence="2">Uncharacterized protein</fullName>
    </submittedName>
</protein>